<keyword evidence="1" id="KW-0472">Membrane</keyword>
<keyword evidence="1" id="KW-1133">Transmembrane helix</keyword>
<comment type="caution">
    <text evidence="2">The sequence shown here is derived from an EMBL/GenBank/DDBJ whole genome shotgun (WGS) entry which is preliminary data.</text>
</comment>
<proteinExistence type="predicted"/>
<organism evidence="2 3">
    <name type="scientific">Nonomuraea longicatena</name>
    <dbReference type="NCBI Taxonomy" id="83682"/>
    <lineage>
        <taxon>Bacteria</taxon>
        <taxon>Bacillati</taxon>
        <taxon>Actinomycetota</taxon>
        <taxon>Actinomycetes</taxon>
        <taxon>Streptosporangiales</taxon>
        <taxon>Streptosporangiaceae</taxon>
        <taxon>Nonomuraea</taxon>
    </lineage>
</organism>
<dbReference type="Pfam" id="PF14019">
    <property type="entry name" value="DUF4235"/>
    <property type="match status" value="1"/>
</dbReference>
<dbReference type="InterPro" id="IPR025329">
    <property type="entry name" value="DUF4235"/>
</dbReference>
<feature type="transmembrane region" description="Helical" evidence="1">
    <location>
        <begin position="12"/>
        <end position="28"/>
    </location>
</feature>
<evidence type="ECO:0000313" key="3">
    <source>
        <dbReference type="Proteomes" id="UP001501578"/>
    </source>
</evidence>
<sequence>MVDMADEKPDLAWRVIGGLVGLVTAWGAKKLLGFVWVKATGKEPPVDSESPEVSMGEAIGYAVVMGVGMSVAQIVVNKTAKKRYDAWKALKTPTP</sequence>
<accession>A0ABN1NMT9</accession>
<name>A0ABN1NMT9_9ACTN</name>
<keyword evidence="1" id="KW-0812">Transmembrane</keyword>
<protein>
    <recommendedName>
        <fullName evidence="4">DUF4235 domain-containing protein</fullName>
    </recommendedName>
</protein>
<feature type="transmembrane region" description="Helical" evidence="1">
    <location>
        <begin position="58"/>
        <end position="76"/>
    </location>
</feature>
<evidence type="ECO:0008006" key="4">
    <source>
        <dbReference type="Google" id="ProtNLM"/>
    </source>
</evidence>
<reference evidence="2 3" key="1">
    <citation type="journal article" date="2019" name="Int. J. Syst. Evol. Microbiol.">
        <title>The Global Catalogue of Microorganisms (GCM) 10K type strain sequencing project: providing services to taxonomists for standard genome sequencing and annotation.</title>
        <authorList>
            <consortium name="The Broad Institute Genomics Platform"/>
            <consortium name="The Broad Institute Genome Sequencing Center for Infectious Disease"/>
            <person name="Wu L."/>
            <person name="Ma J."/>
        </authorList>
    </citation>
    <scope>NUCLEOTIDE SEQUENCE [LARGE SCALE GENOMIC DNA]</scope>
    <source>
        <strain evidence="2 3">JCM 11136</strain>
    </source>
</reference>
<evidence type="ECO:0000313" key="2">
    <source>
        <dbReference type="EMBL" id="GAA0912366.1"/>
    </source>
</evidence>
<gene>
    <name evidence="2" type="ORF">GCM10009560_02910</name>
</gene>
<keyword evidence="3" id="KW-1185">Reference proteome</keyword>
<dbReference type="Proteomes" id="UP001501578">
    <property type="component" value="Unassembled WGS sequence"/>
</dbReference>
<evidence type="ECO:0000256" key="1">
    <source>
        <dbReference type="SAM" id="Phobius"/>
    </source>
</evidence>
<dbReference type="EMBL" id="BAAAHQ010000001">
    <property type="protein sequence ID" value="GAA0912366.1"/>
    <property type="molecule type" value="Genomic_DNA"/>
</dbReference>